<evidence type="ECO:0000313" key="2">
    <source>
        <dbReference type="EMBL" id="XBS90924.1"/>
    </source>
</evidence>
<evidence type="ECO:0000259" key="1">
    <source>
        <dbReference type="PROSITE" id="PS51819"/>
    </source>
</evidence>
<reference evidence="2" key="1">
    <citation type="submission" date="2024-06" db="EMBL/GenBank/DDBJ databases">
        <authorList>
            <person name="Sun Y."/>
        </authorList>
    </citation>
    <scope>NUCLEOTIDE SEQUENCE</scope>
    <source>
        <strain evidence="2">IGA1.0</strain>
    </source>
</reference>
<protein>
    <submittedName>
        <fullName evidence="2">VOC family protein</fullName>
    </submittedName>
</protein>
<accession>A0AAU7QMN8</accession>
<dbReference type="EMBL" id="CP157948">
    <property type="protein sequence ID" value="XBS90924.1"/>
    <property type="molecule type" value="Genomic_DNA"/>
</dbReference>
<dbReference type="SUPFAM" id="SSF54593">
    <property type="entry name" value="Glyoxalase/Bleomycin resistance protein/Dihydroxybiphenyl dioxygenase"/>
    <property type="match status" value="1"/>
</dbReference>
<dbReference type="InterPro" id="IPR037523">
    <property type="entry name" value="VOC_core"/>
</dbReference>
<dbReference type="InterPro" id="IPR029068">
    <property type="entry name" value="Glyas_Bleomycin-R_OHBP_Dase"/>
</dbReference>
<dbReference type="AlphaFoldDB" id="A0AAU7QMN8"/>
<dbReference type="InterPro" id="IPR004360">
    <property type="entry name" value="Glyas_Fos-R_dOase_dom"/>
</dbReference>
<sequence>MRPQPLICVRDVEASSLWYRRLLNCQSAHGGPNYERLVASGELVLQLHRWGVEHHHGQIGDPANLPPGNGLLLWFEVDDIDAAIIRAEALGAEILTPRQRNPPDGEGGPNHWEIWLRDPDGYKVVLASPDGTADGDWRP</sequence>
<name>A0AAU7QMN8_9GAMM</name>
<proteinExistence type="predicted"/>
<feature type="domain" description="VOC" evidence="1">
    <location>
        <begin position="1"/>
        <end position="129"/>
    </location>
</feature>
<dbReference type="Gene3D" id="3.10.180.10">
    <property type="entry name" value="2,3-Dihydroxybiphenyl 1,2-Dioxygenase, domain 1"/>
    <property type="match status" value="1"/>
</dbReference>
<dbReference type="PROSITE" id="PS51819">
    <property type="entry name" value="VOC"/>
    <property type="match status" value="1"/>
</dbReference>
<dbReference type="RefSeq" id="WP_007806905.1">
    <property type="nucleotide sequence ID" value="NZ_CP157948.1"/>
</dbReference>
<organism evidence="2">
    <name type="scientific">Rhodanobacter sp. IGA1.0</name>
    <dbReference type="NCBI Taxonomy" id="3158582"/>
    <lineage>
        <taxon>Bacteria</taxon>
        <taxon>Pseudomonadati</taxon>
        <taxon>Pseudomonadota</taxon>
        <taxon>Gammaproteobacteria</taxon>
        <taxon>Lysobacterales</taxon>
        <taxon>Rhodanobacteraceae</taxon>
        <taxon>Rhodanobacter</taxon>
    </lineage>
</organism>
<gene>
    <name evidence="2" type="ORF">ABNK63_04560</name>
</gene>
<dbReference type="Pfam" id="PF00903">
    <property type="entry name" value="Glyoxalase"/>
    <property type="match status" value="1"/>
</dbReference>